<name>A5I613_CLOBH</name>
<evidence type="ECO:0000313" key="2">
    <source>
        <dbReference type="Proteomes" id="UP000001986"/>
    </source>
</evidence>
<proteinExistence type="predicted"/>
<gene>
    <name evidence="1" type="ordered locus">CBO2932</name>
</gene>
<protein>
    <submittedName>
        <fullName evidence="1">Exported protein</fullName>
    </submittedName>
</protein>
<dbReference type="HOGENOM" id="CLU_1666332_0_0_9"/>
<keyword evidence="2" id="KW-1185">Reference proteome</keyword>
<dbReference type="EMBL" id="AM412317">
    <property type="protein sequence ID" value="CAL84494.1"/>
    <property type="molecule type" value="Genomic_DNA"/>
</dbReference>
<sequence length="186" mass="21719">MTFLNICNNMYIDRPVLKFRKDEYHEKNLSIFFLAIGIFFLNITPVSASTCDGYINWEQEPNNLMSKEETNYLLPYSYCHTANKGYLPAGDIDVWNFDAIKKNYKVSFRAPEGYYYDLVIWQRFSDGHLEEVARTDSLDQVKEIDLPGRTGSDGELIKEYLVVVHSKWTTNRDADEPYTLVLLDKE</sequence>
<accession>A5I613</accession>
<dbReference type="AlphaFoldDB" id="A5I613"/>
<evidence type="ECO:0000313" key="1">
    <source>
        <dbReference type="EMBL" id="CAL84494.1"/>
    </source>
</evidence>
<dbReference type="Proteomes" id="UP000001986">
    <property type="component" value="Chromosome"/>
</dbReference>
<dbReference type="KEGG" id="cbo:CBO2932"/>
<organism evidence="1 2">
    <name type="scientific">Clostridium botulinum (strain Hall / ATCC 3502 / NCTC 13319 / Type A)</name>
    <dbReference type="NCBI Taxonomy" id="441771"/>
    <lineage>
        <taxon>Bacteria</taxon>
        <taxon>Bacillati</taxon>
        <taxon>Bacillota</taxon>
        <taxon>Clostridia</taxon>
        <taxon>Eubacteriales</taxon>
        <taxon>Clostridiaceae</taxon>
        <taxon>Clostridium</taxon>
    </lineage>
</organism>
<dbReference type="PATRIC" id="fig|413999.7.peg.2910"/>
<reference evidence="1 2" key="1">
    <citation type="journal article" date="2007" name="Genome Res.">
        <title>Genome sequence of a proteolytic (Group I) Clostridium botulinum strain Hall A and comparative analysis of the clostridial genomes.</title>
        <authorList>
            <person name="Sebaihia M."/>
            <person name="Peck M.W."/>
            <person name="Minton N.P."/>
            <person name="Thomson N.R."/>
            <person name="Holden M.T.G."/>
            <person name="Mitchell W.J."/>
            <person name="Carter A.T."/>
            <person name="Bentley S.D."/>
            <person name="Mason D.R."/>
            <person name="Crossman L."/>
            <person name="Paul C.J."/>
            <person name="Ivens A."/>
            <person name="Wells-Bennik M.H.J."/>
            <person name="Davis I.J."/>
            <person name="Cerdeno-Tarraga A.M."/>
            <person name="Churcher C."/>
            <person name="Quail M.A."/>
            <person name="Chillingworth T."/>
            <person name="Feltwell T."/>
            <person name="Fraser A."/>
            <person name="Goodhead I."/>
            <person name="Hance Z."/>
            <person name="Jagels K."/>
            <person name="Larke N."/>
            <person name="Maddison M."/>
            <person name="Moule S."/>
            <person name="Mungall K."/>
            <person name="Norbertczak H."/>
            <person name="Rabbinowitsch E."/>
            <person name="Sanders M."/>
            <person name="Simmonds M."/>
            <person name="White B."/>
            <person name="Whithead S."/>
            <person name="Parkhill J."/>
        </authorList>
    </citation>
    <scope>NUCLEOTIDE SEQUENCE [LARGE SCALE GENOMIC DNA]</scope>
    <source>
        <strain evidence="2">Hall / ATCC 3502 / NCTC 13319 / Type A [Sanger]</strain>
    </source>
</reference>